<keyword evidence="1" id="KW-1133">Transmembrane helix</keyword>
<keyword evidence="3" id="KW-1185">Reference proteome</keyword>
<accession>A0A2T0M9D4</accession>
<organism evidence="2 3">
    <name type="scientific">Flagellimonas meridianipacifica</name>
    <dbReference type="NCBI Taxonomy" id="1080225"/>
    <lineage>
        <taxon>Bacteria</taxon>
        <taxon>Pseudomonadati</taxon>
        <taxon>Bacteroidota</taxon>
        <taxon>Flavobacteriia</taxon>
        <taxon>Flavobacteriales</taxon>
        <taxon>Flavobacteriaceae</taxon>
        <taxon>Flagellimonas</taxon>
    </lineage>
</organism>
<keyword evidence="1" id="KW-0812">Transmembrane</keyword>
<keyword evidence="1" id="KW-0472">Membrane</keyword>
<proteinExistence type="predicted"/>
<sequence length="124" mass="14356">MTLGVLLVFAALHFFSHNPEKTETRYFFPKCPVKEHLGIYCSGCGSQRAVHDLLHFRIKDVFSHNFLFLPFLLLVFQHVLAKNKLGFSKSLIDYRHAPILILFVIVGFMVLRNIKGYPFEYLAP</sequence>
<evidence type="ECO:0000313" key="3">
    <source>
        <dbReference type="Proteomes" id="UP000237640"/>
    </source>
</evidence>
<feature type="transmembrane region" description="Helical" evidence="1">
    <location>
        <begin position="92"/>
        <end position="111"/>
    </location>
</feature>
<protein>
    <submittedName>
        <fullName evidence="2">Uncharacterized protein DUF2752</fullName>
    </submittedName>
</protein>
<dbReference type="Proteomes" id="UP000237640">
    <property type="component" value="Unassembled WGS sequence"/>
</dbReference>
<comment type="caution">
    <text evidence="2">The sequence shown here is derived from an EMBL/GenBank/DDBJ whole genome shotgun (WGS) entry which is preliminary data.</text>
</comment>
<evidence type="ECO:0000313" key="2">
    <source>
        <dbReference type="EMBL" id="PRX54147.1"/>
    </source>
</evidence>
<dbReference type="Pfam" id="PF10825">
    <property type="entry name" value="DUF2752"/>
    <property type="match status" value="1"/>
</dbReference>
<dbReference type="OrthoDB" id="9815897at2"/>
<feature type="transmembrane region" description="Helical" evidence="1">
    <location>
        <begin position="61"/>
        <end position="80"/>
    </location>
</feature>
<dbReference type="AlphaFoldDB" id="A0A2T0M9D4"/>
<evidence type="ECO:0000256" key="1">
    <source>
        <dbReference type="SAM" id="Phobius"/>
    </source>
</evidence>
<dbReference type="InterPro" id="IPR021215">
    <property type="entry name" value="DUF2752"/>
</dbReference>
<dbReference type="EMBL" id="PVYX01000002">
    <property type="protein sequence ID" value="PRX54147.1"/>
    <property type="molecule type" value="Genomic_DNA"/>
</dbReference>
<name>A0A2T0M9D4_9FLAO</name>
<reference evidence="2 3" key="1">
    <citation type="submission" date="2018-03" db="EMBL/GenBank/DDBJ databases">
        <title>Genomic Encyclopedia of Archaeal and Bacterial Type Strains, Phase II (KMG-II): from individual species to whole genera.</title>
        <authorList>
            <person name="Goeker M."/>
        </authorList>
    </citation>
    <scope>NUCLEOTIDE SEQUENCE [LARGE SCALE GENOMIC DNA]</scope>
    <source>
        <strain evidence="2 3">DSM 25027</strain>
    </source>
</reference>
<gene>
    <name evidence="2" type="ORF">CLV81_2543</name>
</gene>